<reference evidence="16 18" key="2">
    <citation type="submission" date="2018-03" db="EMBL/GenBank/DDBJ databases">
        <authorList>
            <person name="Keele B.F."/>
        </authorList>
    </citation>
    <scope>NUCLEOTIDE SEQUENCE [LARGE SCALE GENOMIC DNA]</scope>
    <source>
        <strain evidence="16">ZCTH4_d</strain>
    </source>
</reference>
<comment type="subcellular location">
    <subcellularLocation>
        <location evidence="9">Cytoplasm</location>
    </subcellularLocation>
    <text evidence="9">Assembles at midcell at the inner surface of the cytoplasmic membrane.</text>
</comment>
<dbReference type="PRINTS" id="PR00423">
    <property type="entry name" value="CELLDVISFTSZ"/>
</dbReference>
<reference evidence="15 17" key="1">
    <citation type="submission" date="2016-01" db="EMBL/GenBank/DDBJ databases">
        <title>Draft Genome Sequences of Seven Thermophilic Sporeformers Isolated from Foods.</title>
        <authorList>
            <person name="Berendsen E.M."/>
            <person name="Wells-Bennik M.H."/>
            <person name="Krawcyk A.O."/>
            <person name="De Jong A."/>
            <person name="Holsappel S."/>
            <person name="Eijlander R.T."/>
            <person name="Kuipers O.P."/>
        </authorList>
    </citation>
    <scope>NUCLEOTIDE SEQUENCE [LARGE SCALE GENOMIC DNA]</scope>
    <source>
        <strain evidence="15 17">B4135</strain>
    </source>
</reference>
<dbReference type="FunFam" id="3.40.50.1440:FF:000023">
    <property type="entry name" value="Cell division protein FtsZ"/>
    <property type="match status" value="1"/>
</dbReference>
<dbReference type="CDD" id="cd02201">
    <property type="entry name" value="FtsZ_type1"/>
    <property type="match status" value="1"/>
</dbReference>
<feature type="domain" description="Tubulin/FtsZ GTPase" evidence="13">
    <location>
        <begin position="13"/>
        <end position="205"/>
    </location>
</feature>
<dbReference type="SMART" id="SM00864">
    <property type="entry name" value="Tubulin"/>
    <property type="match status" value="1"/>
</dbReference>
<dbReference type="Proteomes" id="UP000257014">
    <property type="component" value="Unassembled WGS sequence"/>
</dbReference>
<dbReference type="GO" id="GO:0043093">
    <property type="term" value="P:FtsZ-dependent cytokinesis"/>
    <property type="evidence" value="ECO:0007669"/>
    <property type="project" value="UniProtKB-UniRule"/>
</dbReference>
<evidence type="ECO:0000259" key="14">
    <source>
        <dbReference type="SMART" id="SM00865"/>
    </source>
</evidence>
<dbReference type="FunFam" id="3.30.1330.20:FF:000005">
    <property type="entry name" value="Cell division protein FtsZ"/>
    <property type="match status" value="1"/>
</dbReference>
<feature type="binding site" evidence="9">
    <location>
        <position position="187"/>
    </location>
    <ligand>
        <name>GTP</name>
        <dbReference type="ChEBI" id="CHEBI:37565"/>
    </ligand>
</feature>
<keyword evidence="3 9" id="KW-0132">Cell division</keyword>
<feature type="region of interest" description="Disordered" evidence="12">
    <location>
        <begin position="318"/>
        <end position="354"/>
    </location>
</feature>
<evidence type="ECO:0000313" key="15">
    <source>
        <dbReference type="EMBL" id="KYD13221.1"/>
    </source>
</evidence>
<evidence type="ECO:0000256" key="9">
    <source>
        <dbReference type="HAMAP-Rule" id="MF_00909"/>
    </source>
</evidence>
<evidence type="ECO:0000256" key="8">
    <source>
        <dbReference type="ARBA" id="ARBA00055345"/>
    </source>
</evidence>
<dbReference type="Pfam" id="PF12327">
    <property type="entry name" value="FtsZ_C"/>
    <property type="match status" value="1"/>
</dbReference>
<dbReference type="GO" id="GO:0032153">
    <property type="term" value="C:cell division site"/>
    <property type="evidence" value="ECO:0007669"/>
    <property type="project" value="UniProtKB-UniRule"/>
</dbReference>
<dbReference type="Pfam" id="PF00091">
    <property type="entry name" value="Tubulin"/>
    <property type="match status" value="1"/>
</dbReference>
<dbReference type="EMBL" id="LQYT01000083">
    <property type="protein sequence ID" value="KYD13221.1"/>
    <property type="molecule type" value="Genomic_DNA"/>
</dbReference>
<dbReference type="InterPro" id="IPR003008">
    <property type="entry name" value="Tubulin_FtsZ_GTPase"/>
</dbReference>
<sequence length="374" mass="39806">MLDFETYVDQLATIKVIGVGGGGNNAVNRMIEHGLKGVEFIAVNTDAQALNLSKAEIKMQIGAKLTRGLGAGANPEIGRKAAEESKEQIEEAIKGADMVFVTAGMGGGTGTGAAPVIAQIARELGALTVGVVTRPFTFEGRKRAIQAASGINAMKEAVDTLIVIPNDRLFEIVDKNTPITEAFREADNVLRQGVQGISDLIAVPGLINLDFADVKTIMSNKGSALMGIGIASGENRAQEAAKKAISSPLLETSIEGAKGVLMNITGGANLSLFEVQEAADIVATASDQDVNMIFGSVINENLKDDIIVTVIATGFNEENQSRSSRYSGPVKTNAQAKNDGRREPVVQERERETVHFQEDTLDIPTFLRKRNRRS</sequence>
<dbReference type="GO" id="GO:0005525">
    <property type="term" value="F:GTP binding"/>
    <property type="evidence" value="ECO:0007669"/>
    <property type="project" value="UniProtKB-UniRule"/>
</dbReference>
<keyword evidence="5 9" id="KW-0342">GTP-binding</keyword>
<dbReference type="SMART" id="SM00865">
    <property type="entry name" value="Tubulin_C"/>
    <property type="match status" value="1"/>
</dbReference>
<dbReference type="InterPro" id="IPR000158">
    <property type="entry name" value="Cell_div_FtsZ"/>
</dbReference>
<feature type="binding site" evidence="9">
    <location>
        <begin position="108"/>
        <end position="110"/>
    </location>
    <ligand>
        <name>GTP</name>
        <dbReference type="ChEBI" id="CHEBI:37565"/>
    </ligand>
</feature>
<gene>
    <name evidence="9" type="primary">ftsZ</name>
    <name evidence="15" type="ORF">B4135_2968</name>
    <name evidence="16" type="ORF">C6P37_05665</name>
</gene>
<feature type="compositionally biased region" description="Basic and acidic residues" evidence="12">
    <location>
        <begin position="338"/>
        <end position="354"/>
    </location>
</feature>
<evidence type="ECO:0000256" key="1">
    <source>
        <dbReference type="ARBA" id="ARBA00009690"/>
    </source>
</evidence>
<dbReference type="PATRIC" id="fig|301148.3.peg.606"/>
<dbReference type="InterPro" id="IPR020805">
    <property type="entry name" value="Cell_div_FtsZ_CS"/>
</dbReference>
<dbReference type="PROSITE" id="PS01135">
    <property type="entry name" value="FTSZ_2"/>
    <property type="match status" value="1"/>
</dbReference>
<keyword evidence="4 9" id="KW-0547">Nucleotide-binding</keyword>
<dbReference type="RefSeq" id="WP_020155604.1">
    <property type="nucleotide sequence ID" value="NZ_LQYT01000083.1"/>
</dbReference>
<comment type="function">
    <text evidence="8 9 11">Essential cell division protein that forms a contractile ring structure (Z ring) at the future cell division site. The regulation of the ring assembly controls the timing and the location of cell division. One of the functions of the FtsZ ring is to recruit other cell division proteins to the septum to produce a new cell wall between the dividing cells. Binds GTP and shows GTPase activity.</text>
</comment>
<dbReference type="InterPro" id="IPR045061">
    <property type="entry name" value="FtsZ/CetZ"/>
</dbReference>
<name>A0A150LLL6_9BACI</name>
<dbReference type="PROSITE" id="PS01134">
    <property type="entry name" value="FTSZ_1"/>
    <property type="match status" value="1"/>
</dbReference>
<dbReference type="NCBIfam" id="TIGR00065">
    <property type="entry name" value="ftsZ"/>
    <property type="match status" value="1"/>
</dbReference>
<feature type="binding site" evidence="9">
    <location>
        <position position="143"/>
    </location>
    <ligand>
        <name>GTP</name>
        <dbReference type="ChEBI" id="CHEBI:37565"/>
    </ligand>
</feature>
<dbReference type="PANTHER" id="PTHR30314">
    <property type="entry name" value="CELL DIVISION PROTEIN FTSZ-RELATED"/>
    <property type="match status" value="1"/>
</dbReference>
<dbReference type="GO" id="GO:0000917">
    <property type="term" value="P:division septum assembly"/>
    <property type="evidence" value="ECO:0007669"/>
    <property type="project" value="UniProtKB-KW"/>
</dbReference>
<dbReference type="PANTHER" id="PTHR30314:SF3">
    <property type="entry name" value="MITOCHONDRIAL DIVISION PROTEIN FSZA"/>
    <property type="match status" value="1"/>
</dbReference>
<evidence type="ECO:0000256" key="11">
    <source>
        <dbReference type="RuleBase" id="RU000631"/>
    </source>
</evidence>
<dbReference type="InterPro" id="IPR037103">
    <property type="entry name" value="Tubulin/FtsZ-like_C"/>
</dbReference>
<feature type="domain" description="Tubulin/FtsZ 2-layer sandwich" evidence="14">
    <location>
        <begin position="207"/>
        <end position="324"/>
    </location>
</feature>
<feature type="binding site" evidence="9">
    <location>
        <begin position="21"/>
        <end position="25"/>
    </location>
    <ligand>
        <name>GTP</name>
        <dbReference type="ChEBI" id="CHEBI:37565"/>
    </ligand>
</feature>
<evidence type="ECO:0000256" key="12">
    <source>
        <dbReference type="SAM" id="MobiDB-lite"/>
    </source>
</evidence>
<dbReference type="EMBL" id="QEWE01000014">
    <property type="protein sequence ID" value="REJ29427.1"/>
    <property type="molecule type" value="Genomic_DNA"/>
</dbReference>
<dbReference type="InterPro" id="IPR036525">
    <property type="entry name" value="Tubulin/FtsZ_GTPase_sf"/>
</dbReference>
<dbReference type="AlphaFoldDB" id="A0A150LLL6"/>
<dbReference type="GO" id="GO:0051258">
    <property type="term" value="P:protein polymerization"/>
    <property type="evidence" value="ECO:0007669"/>
    <property type="project" value="UniProtKB-UniRule"/>
</dbReference>
<evidence type="ECO:0000313" key="18">
    <source>
        <dbReference type="Proteomes" id="UP000257014"/>
    </source>
</evidence>
<protein>
    <recommendedName>
        <fullName evidence="9 10">Cell division protein FtsZ</fullName>
    </recommendedName>
</protein>
<dbReference type="HAMAP" id="MF_00909">
    <property type="entry name" value="FtsZ"/>
    <property type="match status" value="1"/>
</dbReference>
<dbReference type="SUPFAM" id="SSF52490">
    <property type="entry name" value="Tubulin nucleotide-binding domain-like"/>
    <property type="match status" value="1"/>
</dbReference>
<dbReference type="InterPro" id="IPR018316">
    <property type="entry name" value="Tubulin/FtsZ_2-layer-sand-dom"/>
</dbReference>
<organism evidence="15 17">
    <name type="scientific">Caldibacillus debilis</name>
    <dbReference type="NCBI Taxonomy" id="301148"/>
    <lineage>
        <taxon>Bacteria</taxon>
        <taxon>Bacillati</taxon>
        <taxon>Bacillota</taxon>
        <taxon>Bacilli</taxon>
        <taxon>Bacillales</taxon>
        <taxon>Bacillaceae</taxon>
        <taxon>Caldibacillus</taxon>
    </lineage>
</organism>
<dbReference type="GO" id="GO:0003924">
    <property type="term" value="F:GTPase activity"/>
    <property type="evidence" value="ECO:0007669"/>
    <property type="project" value="UniProtKB-UniRule"/>
</dbReference>
<dbReference type="Proteomes" id="UP000075683">
    <property type="component" value="Unassembled WGS sequence"/>
</dbReference>
<dbReference type="InterPro" id="IPR024757">
    <property type="entry name" value="FtsZ_C"/>
</dbReference>
<proteinExistence type="inferred from homology"/>
<feature type="compositionally biased region" description="Polar residues" evidence="12">
    <location>
        <begin position="318"/>
        <end position="336"/>
    </location>
</feature>
<evidence type="ECO:0000256" key="5">
    <source>
        <dbReference type="ARBA" id="ARBA00023134"/>
    </source>
</evidence>
<feature type="binding site" evidence="9">
    <location>
        <position position="139"/>
    </location>
    <ligand>
        <name>GTP</name>
        <dbReference type="ChEBI" id="CHEBI:37565"/>
    </ligand>
</feature>
<keyword evidence="2 9" id="KW-0963">Cytoplasm</keyword>
<dbReference type="STRING" id="301148.B4135_2968"/>
<dbReference type="Gene3D" id="3.40.50.1440">
    <property type="entry name" value="Tubulin/FtsZ, GTPase domain"/>
    <property type="match status" value="1"/>
</dbReference>
<dbReference type="GO" id="GO:0005737">
    <property type="term" value="C:cytoplasm"/>
    <property type="evidence" value="ECO:0007669"/>
    <property type="project" value="UniProtKB-SubCell"/>
</dbReference>
<dbReference type="InterPro" id="IPR008280">
    <property type="entry name" value="Tub_FtsZ_C"/>
</dbReference>
<evidence type="ECO:0000256" key="2">
    <source>
        <dbReference type="ARBA" id="ARBA00022490"/>
    </source>
</evidence>
<dbReference type="SUPFAM" id="SSF55307">
    <property type="entry name" value="Tubulin C-terminal domain-like"/>
    <property type="match status" value="1"/>
</dbReference>
<evidence type="ECO:0000256" key="7">
    <source>
        <dbReference type="ARBA" id="ARBA00023306"/>
    </source>
</evidence>
<evidence type="ECO:0000313" key="17">
    <source>
        <dbReference type="Proteomes" id="UP000075683"/>
    </source>
</evidence>
<evidence type="ECO:0000313" key="16">
    <source>
        <dbReference type="EMBL" id="REJ29427.1"/>
    </source>
</evidence>
<dbReference type="Gene3D" id="3.30.1330.20">
    <property type="entry name" value="Tubulin/FtsZ, C-terminal domain"/>
    <property type="match status" value="1"/>
</dbReference>
<keyword evidence="7 9" id="KW-0131">Cell cycle</keyword>
<evidence type="ECO:0000256" key="3">
    <source>
        <dbReference type="ARBA" id="ARBA00022618"/>
    </source>
</evidence>
<accession>A0A150LLL6</accession>
<evidence type="ECO:0000259" key="13">
    <source>
        <dbReference type="SMART" id="SM00864"/>
    </source>
</evidence>
<keyword evidence="6 9" id="KW-0717">Septation</keyword>
<comment type="caution">
    <text evidence="15">The sequence shown here is derived from an EMBL/GenBank/DDBJ whole genome shotgun (WGS) entry which is preliminary data.</text>
</comment>
<evidence type="ECO:0000256" key="4">
    <source>
        <dbReference type="ARBA" id="ARBA00022741"/>
    </source>
</evidence>
<comment type="subunit">
    <text evidence="9">Homodimer. Polymerizes to form a dynamic ring structure in a strictly GTP-dependent manner. Interacts directly with several other division proteins.</text>
</comment>
<evidence type="ECO:0000256" key="6">
    <source>
        <dbReference type="ARBA" id="ARBA00023210"/>
    </source>
</evidence>
<dbReference type="OrthoDB" id="9813375at2"/>
<dbReference type="GO" id="GO:0030428">
    <property type="term" value="C:cell septum"/>
    <property type="evidence" value="ECO:0007669"/>
    <property type="project" value="UniProtKB-ARBA"/>
</dbReference>
<comment type="similarity">
    <text evidence="1 9 11">Belongs to the FtsZ family.</text>
</comment>
<evidence type="ECO:0000256" key="10">
    <source>
        <dbReference type="NCBIfam" id="TIGR00065"/>
    </source>
</evidence>